<dbReference type="Pfam" id="PF00583">
    <property type="entry name" value="Acetyltransf_1"/>
    <property type="match status" value="1"/>
</dbReference>
<keyword evidence="5" id="KW-1185">Reference proteome</keyword>
<evidence type="ECO:0000256" key="1">
    <source>
        <dbReference type="ARBA" id="ARBA00022679"/>
    </source>
</evidence>
<protein>
    <submittedName>
        <fullName evidence="4">GNAT family N-acetyltransferase</fullName>
    </submittedName>
</protein>
<evidence type="ECO:0000256" key="2">
    <source>
        <dbReference type="ARBA" id="ARBA00023315"/>
    </source>
</evidence>
<evidence type="ECO:0000259" key="3">
    <source>
        <dbReference type="PROSITE" id="PS51186"/>
    </source>
</evidence>
<dbReference type="KEGG" id="nik:F5I99_09140"/>
<dbReference type="PROSITE" id="PS51186">
    <property type="entry name" value="GNAT"/>
    <property type="match status" value="1"/>
</dbReference>
<dbReference type="Proteomes" id="UP000325606">
    <property type="component" value="Chromosome"/>
</dbReference>
<dbReference type="PANTHER" id="PTHR10545:SF29">
    <property type="entry name" value="GH14572P-RELATED"/>
    <property type="match status" value="1"/>
</dbReference>
<organism evidence="4 5">
    <name type="scientific">Nitrincola iocasae</name>
    <dbReference type="NCBI Taxonomy" id="2614693"/>
    <lineage>
        <taxon>Bacteria</taxon>
        <taxon>Pseudomonadati</taxon>
        <taxon>Pseudomonadota</taxon>
        <taxon>Gammaproteobacteria</taxon>
        <taxon>Oceanospirillales</taxon>
        <taxon>Oceanospirillaceae</taxon>
        <taxon>Nitrincola</taxon>
    </lineage>
</organism>
<dbReference type="Gene3D" id="3.40.630.30">
    <property type="match status" value="1"/>
</dbReference>
<keyword evidence="2" id="KW-0012">Acyltransferase</keyword>
<dbReference type="SUPFAM" id="SSF55729">
    <property type="entry name" value="Acyl-CoA N-acyltransferases (Nat)"/>
    <property type="match status" value="1"/>
</dbReference>
<dbReference type="AlphaFoldDB" id="A0A5J6LEP3"/>
<name>A0A5J6LEP3_9GAMM</name>
<proteinExistence type="predicted"/>
<dbReference type="EMBL" id="CP044222">
    <property type="protein sequence ID" value="QEW06651.1"/>
    <property type="molecule type" value="Genomic_DNA"/>
</dbReference>
<evidence type="ECO:0000313" key="5">
    <source>
        <dbReference type="Proteomes" id="UP000325606"/>
    </source>
</evidence>
<accession>A0A5J6LEP3</accession>
<dbReference type="PANTHER" id="PTHR10545">
    <property type="entry name" value="DIAMINE N-ACETYLTRANSFERASE"/>
    <property type="match status" value="1"/>
</dbReference>
<dbReference type="InterPro" id="IPR016181">
    <property type="entry name" value="Acyl_CoA_acyltransferase"/>
</dbReference>
<keyword evidence="1 4" id="KW-0808">Transferase</keyword>
<reference evidence="4 5" key="1">
    <citation type="submission" date="2019-09" db="EMBL/GenBank/DDBJ databases">
        <title>Nitrincola iocasae sp. nov., a bacterium isolated from the sediment collected at a cold seep field in South China Sea.</title>
        <authorList>
            <person name="Zhang H."/>
            <person name="Wang H."/>
            <person name="Li C."/>
        </authorList>
    </citation>
    <scope>NUCLEOTIDE SEQUENCE [LARGE SCALE GENOMIC DNA]</scope>
    <source>
        <strain evidence="4 5">KXZD1103</strain>
    </source>
</reference>
<feature type="domain" description="N-acetyltransferase" evidence="3">
    <location>
        <begin position="11"/>
        <end position="162"/>
    </location>
</feature>
<evidence type="ECO:0000313" key="4">
    <source>
        <dbReference type="EMBL" id="QEW06651.1"/>
    </source>
</evidence>
<dbReference type="RefSeq" id="WP_151055267.1">
    <property type="nucleotide sequence ID" value="NZ_CP044222.1"/>
</dbReference>
<sequence>MPNIQTQDPKFFLQMATPEDAALVVSFMKKLGAFQKMSDKITATPERIERLLAAKQGEAVFGVYDGTTVGFAYFHQKSSAFTGRLGLYIDGFFIDESMRGKRLGNIMMQFLSKHALDRGCEMLEWGCLDWNTPAIEFYQKLGAYCVDTMRIYRLSPENLTANALLFKG</sequence>
<dbReference type="GO" id="GO:0008080">
    <property type="term" value="F:N-acetyltransferase activity"/>
    <property type="evidence" value="ECO:0007669"/>
    <property type="project" value="UniProtKB-ARBA"/>
</dbReference>
<dbReference type="InterPro" id="IPR051016">
    <property type="entry name" value="Diverse_Substrate_AcTransf"/>
</dbReference>
<gene>
    <name evidence="4" type="ORF">F5I99_09140</name>
</gene>
<dbReference type="InterPro" id="IPR000182">
    <property type="entry name" value="GNAT_dom"/>
</dbReference>
<dbReference type="CDD" id="cd04301">
    <property type="entry name" value="NAT_SF"/>
    <property type="match status" value="1"/>
</dbReference>